<dbReference type="InParanoid" id="A0A2R5GDC2"/>
<comment type="caution">
    <text evidence="2">The sequence shown here is derived from an EMBL/GenBank/DDBJ whole genome shotgun (WGS) entry which is preliminary data.</text>
</comment>
<dbReference type="EMBL" id="BEYU01000015">
    <property type="protein sequence ID" value="GBG25804.1"/>
    <property type="molecule type" value="Genomic_DNA"/>
</dbReference>
<keyword evidence="1" id="KW-1133">Transmembrane helix</keyword>
<feature type="transmembrane region" description="Helical" evidence="1">
    <location>
        <begin position="27"/>
        <end position="46"/>
    </location>
</feature>
<keyword evidence="1" id="KW-0812">Transmembrane</keyword>
<protein>
    <submittedName>
        <fullName evidence="2">Uncharacterized protein</fullName>
    </submittedName>
</protein>
<evidence type="ECO:0000313" key="3">
    <source>
        <dbReference type="Proteomes" id="UP000241890"/>
    </source>
</evidence>
<feature type="transmembrane region" description="Helical" evidence="1">
    <location>
        <begin position="95"/>
        <end position="117"/>
    </location>
</feature>
<reference evidence="2 3" key="1">
    <citation type="submission" date="2017-12" db="EMBL/GenBank/DDBJ databases">
        <title>Sequencing, de novo assembly and annotation of complete genome of a new Thraustochytrid species, strain FCC1311.</title>
        <authorList>
            <person name="Sedici K."/>
            <person name="Godart F."/>
            <person name="Aiese Cigliano R."/>
            <person name="Sanseverino W."/>
            <person name="Barakat M."/>
            <person name="Ortet P."/>
            <person name="Marechal E."/>
            <person name="Cagnac O."/>
            <person name="Amato A."/>
        </authorList>
    </citation>
    <scope>NUCLEOTIDE SEQUENCE [LARGE SCALE GENOMIC DNA]</scope>
</reference>
<accession>A0A2R5GDC2</accession>
<proteinExistence type="predicted"/>
<keyword evidence="1" id="KW-0472">Membrane</keyword>
<evidence type="ECO:0000313" key="2">
    <source>
        <dbReference type="EMBL" id="GBG25804.1"/>
    </source>
</evidence>
<dbReference type="AlphaFoldDB" id="A0A2R5GDC2"/>
<sequence length="592" mass="64530">MHGAASERRAALDAHVELHRTRERRRALRLTLGVALALFMTALALVQVDETRARADVGEGEGDAEGSEAVRKVLLLLLTLCMACGVGPDYEGDHAAWIAGVLVLFRIVIAICVVITAQTLRAAPSLMAMYAKQATGSPMTPEVRRKVAYSSPGSAAAYNVRRRTGTHIRSSPSLQSPGYMNRPPSSGAVRYLAALRATPGNKASPMGTPSSLSTPVSTSCPNCASPLPMQGSPFHMHGATSSSLSDMDEAAYLLLQSLTVDWDQQNGVPSSPSGQGVQSVANVIDDWTDNLTRALSKYARENVIEPLERNTRHLVELNSQVFSKSMLDQSLQAQVLPTAGSAQQGLLAAAGGLITMDAFSQQQQQQQLLALQQQQQQQQPLEVARQRAMNYYNSMVAQQGNNQQAFFQAQQDMSMINRLLDERARLERSLLVVAQPLVAAGRGTYTRATVLSHLKSLFGSPDRLSKYQWDAASPPCDPDILVHLATDWLKKSMHIEDNRQVFLANSRRDLPDPGFFAVQQGWGLERITVPAPDGHAVPHFQLYFQGLPWQVRAGRQNALQAVALLIYSMKVRRSPGVESVEWVVGGHSFAPL</sequence>
<gene>
    <name evidence="2" type="ORF">FCC1311_020232</name>
</gene>
<keyword evidence="3" id="KW-1185">Reference proteome</keyword>
<organism evidence="2 3">
    <name type="scientific">Hondaea fermentalgiana</name>
    <dbReference type="NCBI Taxonomy" id="2315210"/>
    <lineage>
        <taxon>Eukaryota</taxon>
        <taxon>Sar</taxon>
        <taxon>Stramenopiles</taxon>
        <taxon>Bigyra</taxon>
        <taxon>Labyrinthulomycetes</taxon>
        <taxon>Thraustochytrida</taxon>
        <taxon>Thraustochytriidae</taxon>
        <taxon>Hondaea</taxon>
    </lineage>
</organism>
<dbReference type="Proteomes" id="UP000241890">
    <property type="component" value="Unassembled WGS sequence"/>
</dbReference>
<name>A0A2R5GDC2_9STRA</name>
<evidence type="ECO:0000256" key="1">
    <source>
        <dbReference type="SAM" id="Phobius"/>
    </source>
</evidence>